<feature type="compositionally biased region" description="Basic and acidic residues" evidence="1">
    <location>
        <begin position="1"/>
        <end position="21"/>
    </location>
</feature>
<feature type="region of interest" description="Disordered" evidence="1">
    <location>
        <begin position="147"/>
        <end position="172"/>
    </location>
</feature>
<dbReference type="Proteomes" id="UP000198802">
    <property type="component" value="Unassembled WGS sequence"/>
</dbReference>
<evidence type="ECO:0000313" key="2">
    <source>
        <dbReference type="EMBL" id="CUU60264.1"/>
    </source>
</evidence>
<dbReference type="AlphaFoldDB" id="A0A0S4QZR8"/>
<proteinExistence type="predicted"/>
<accession>A0A0S4QZR8</accession>
<keyword evidence="3" id="KW-1185">Reference proteome</keyword>
<evidence type="ECO:0000256" key="1">
    <source>
        <dbReference type="SAM" id="MobiDB-lite"/>
    </source>
</evidence>
<feature type="region of interest" description="Disordered" evidence="1">
    <location>
        <begin position="1"/>
        <end position="30"/>
    </location>
</feature>
<protein>
    <submittedName>
        <fullName evidence="2">Uncharacterized protein</fullName>
    </submittedName>
</protein>
<gene>
    <name evidence="2" type="ORF">Ga0074812_13748</name>
</gene>
<sequence>MIDRARASLSTDRRTWAERAPIRSPPAGTAEPIVPAATAAVLLVGHQGNDGIRAGEGLAVAEVGPDGTAEADAVGRVVDVEAGPEVVLVAGFDVGEAVVRGRTLADGVARGLAEAVARGFVEGVGVGVVLDAAPPGVRLVPVVGRGERDEDVEGDGDAVPPPAVVPAPAVGG</sequence>
<reference evidence="3" key="1">
    <citation type="submission" date="2015-11" db="EMBL/GenBank/DDBJ databases">
        <authorList>
            <person name="Varghese N."/>
        </authorList>
    </citation>
    <scope>NUCLEOTIDE SEQUENCE [LARGE SCALE GENOMIC DNA]</scope>
    <source>
        <strain evidence="3">DSM 45899</strain>
    </source>
</reference>
<dbReference type="EMBL" id="FAOZ01000037">
    <property type="protein sequence ID" value="CUU60264.1"/>
    <property type="molecule type" value="Genomic_DNA"/>
</dbReference>
<organism evidence="2 3">
    <name type="scientific">Parafrankia irregularis</name>
    <dbReference type="NCBI Taxonomy" id="795642"/>
    <lineage>
        <taxon>Bacteria</taxon>
        <taxon>Bacillati</taxon>
        <taxon>Actinomycetota</taxon>
        <taxon>Actinomycetes</taxon>
        <taxon>Frankiales</taxon>
        <taxon>Frankiaceae</taxon>
        <taxon>Parafrankia</taxon>
    </lineage>
</organism>
<name>A0A0S4QZR8_9ACTN</name>
<evidence type="ECO:0000313" key="3">
    <source>
        <dbReference type="Proteomes" id="UP000198802"/>
    </source>
</evidence>